<accession>A0A831NT31</accession>
<keyword evidence="1" id="KW-0732">Signal</keyword>
<sequence length="183" mass="21336">MKKILQALFLLFFIGPANAGNWNNPNPFVDMMRSMLDMFEMMQLYDDFSGQIGHTSSSLGYRKYMPPYPPAPPGGNPFKPQQQNILEGAWASQSRILLAIKQNYARMYWSQDQYKDFYLEILPERLRFTDAETGQTQEFEYRTQGNQLALRDDQGRMVQFFRLNSADTSQGTQPESNFWDLNQ</sequence>
<dbReference type="AlphaFoldDB" id="A0A831NT31"/>
<feature type="chain" id="PRO_5032577248" evidence="1">
    <location>
        <begin position="20"/>
        <end position="183"/>
    </location>
</feature>
<protein>
    <submittedName>
        <fullName evidence="2">Uncharacterized protein</fullName>
    </submittedName>
</protein>
<name>A0A831NT31_9GAMM</name>
<feature type="signal peptide" evidence="1">
    <location>
        <begin position="1"/>
        <end position="19"/>
    </location>
</feature>
<reference evidence="2" key="1">
    <citation type="journal article" date="2020" name="mSystems">
        <title>Genome- and Community-Level Interaction Insights into Carbon Utilization and Element Cycling Functions of Hydrothermarchaeota in Hydrothermal Sediment.</title>
        <authorList>
            <person name="Zhou Z."/>
            <person name="Liu Y."/>
            <person name="Xu W."/>
            <person name="Pan J."/>
            <person name="Luo Z.H."/>
            <person name="Li M."/>
        </authorList>
    </citation>
    <scope>NUCLEOTIDE SEQUENCE [LARGE SCALE GENOMIC DNA]</scope>
    <source>
        <strain evidence="2">HyVt-26</strain>
    </source>
</reference>
<gene>
    <name evidence="2" type="ORF">ENG92_00770</name>
</gene>
<dbReference type="EMBL" id="DRCV01000037">
    <property type="protein sequence ID" value="HDK37537.1"/>
    <property type="molecule type" value="Genomic_DNA"/>
</dbReference>
<comment type="caution">
    <text evidence="2">The sequence shown here is derived from an EMBL/GenBank/DDBJ whole genome shotgun (WGS) entry which is preliminary data.</text>
</comment>
<proteinExistence type="predicted"/>
<dbReference type="Proteomes" id="UP000885822">
    <property type="component" value="Unassembled WGS sequence"/>
</dbReference>
<evidence type="ECO:0000256" key="1">
    <source>
        <dbReference type="SAM" id="SignalP"/>
    </source>
</evidence>
<evidence type="ECO:0000313" key="2">
    <source>
        <dbReference type="EMBL" id="HDK37537.1"/>
    </source>
</evidence>
<organism evidence="2">
    <name type="scientific">Thiolapillus brandeum</name>
    <dbReference type="NCBI Taxonomy" id="1076588"/>
    <lineage>
        <taxon>Bacteria</taxon>
        <taxon>Pseudomonadati</taxon>
        <taxon>Pseudomonadota</taxon>
        <taxon>Gammaproteobacteria</taxon>
        <taxon>Chromatiales</taxon>
        <taxon>Sedimenticolaceae</taxon>
        <taxon>Thiolapillus</taxon>
    </lineage>
</organism>